<organism evidence="7 8">
    <name type="scientific">Rhodoferax sediminis</name>
    <dbReference type="NCBI Taxonomy" id="2509614"/>
    <lineage>
        <taxon>Bacteria</taxon>
        <taxon>Pseudomonadati</taxon>
        <taxon>Pseudomonadota</taxon>
        <taxon>Betaproteobacteria</taxon>
        <taxon>Burkholderiales</taxon>
        <taxon>Comamonadaceae</taxon>
        <taxon>Rhodoferax</taxon>
    </lineage>
</organism>
<dbReference type="AlphaFoldDB" id="A0A515D990"/>
<comment type="subunit">
    <text evidence="6">Heterooligomer composed of large and small subunits.</text>
</comment>
<comment type="similarity">
    <text evidence="1 6">Belongs to the XseB family.</text>
</comment>
<dbReference type="PIRSF" id="PIRSF006488">
    <property type="entry name" value="Exonuc_VII_S"/>
    <property type="match status" value="1"/>
</dbReference>
<dbReference type="EC" id="3.1.11.6" evidence="6"/>
<dbReference type="EMBL" id="CP035503">
    <property type="protein sequence ID" value="QDL36982.1"/>
    <property type="molecule type" value="Genomic_DNA"/>
</dbReference>
<evidence type="ECO:0000256" key="3">
    <source>
        <dbReference type="ARBA" id="ARBA00022722"/>
    </source>
</evidence>
<dbReference type="OrthoDB" id="287668at2"/>
<dbReference type="Proteomes" id="UP000316798">
    <property type="component" value="Chromosome"/>
</dbReference>
<comment type="function">
    <text evidence="6">Bidirectionally degrades single-stranded DNA into large acid-insoluble oligonucleotides, which are then degraded further into small acid-soluble oligonucleotides.</text>
</comment>
<comment type="subcellular location">
    <subcellularLocation>
        <location evidence="6">Cytoplasm</location>
    </subcellularLocation>
</comment>
<keyword evidence="2 6" id="KW-0963">Cytoplasm</keyword>
<dbReference type="Pfam" id="PF02609">
    <property type="entry name" value="Exonuc_VII_S"/>
    <property type="match status" value="1"/>
</dbReference>
<dbReference type="GO" id="GO:0009318">
    <property type="term" value="C:exodeoxyribonuclease VII complex"/>
    <property type="evidence" value="ECO:0007669"/>
    <property type="project" value="UniProtKB-UniRule"/>
</dbReference>
<accession>A0A515D990</accession>
<dbReference type="KEGG" id="rhf:EUB48_06545"/>
<evidence type="ECO:0000256" key="6">
    <source>
        <dbReference type="HAMAP-Rule" id="MF_00337"/>
    </source>
</evidence>
<evidence type="ECO:0000256" key="5">
    <source>
        <dbReference type="ARBA" id="ARBA00022839"/>
    </source>
</evidence>
<evidence type="ECO:0000256" key="1">
    <source>
        <dbReference type="ARBA" id="ARBA00009998"/>
    </source>
</evidence>
<dbReference type="GO" id="GO:0005829">
    <property type="term" value="C:cytosol"/>
    <property type="evidence" value="ECO:0007669"/>
    <property type="project" value="TreeGrafter"/>
</dbReference>
<evidence type="ECO:0000313" key="8">
    <source>
        <dbReference type="Proteomes" id="UP000316798"/>
    </source>
</evidence>
<dbReference type="GO" id="GO:0006308">
    <property type="term" value="P:DNA catabolic process"/>
    <property type="evidence" value="ECO:0007669"/>
    <property type="project" value="UniProtKB-UniRule"/>
</dbReference>
<dbReference type="PANTHER" id="PTHR34137">
    <property type="entry name" value="EXODEOXYRIBONUCLEASE 7 SMALL SUBUNIT"/>
    <property type="match status" value="1"/>
</dbReference>
<keyword evidence="3 6" id="KW-0540">Nuclease</keyword>
<dbReference type="Gene3D" id="1.10.287.1040">
    <property type="entry name" value="Exonuclease VII, small subunit"/>
    <property type="match status" value="1"/>
</dbReference>
<dbReference type="NCBIfam" id="NF002141">
    <property type="entry name" value="PRK00977.1-5"/>
    <property type="match status" value="1"/>
</dbReference>
<dbReference type="HAMAP" id="MF_00337">
    <property type="entry name" value="Exonuc_7_S"/>
    <property type="match status" value="1"/>
</dbReference>
<keyword evidence="8" id="KW-1185">Reference proteome</keyword>
<evidence type="ECO:0000313" key="7">
    <source>
        <dbReference type="EMBL" id="QDL36982.1"/>
    </source>
</evidence>
<name>A0A515D990_9BURK</name>
<sequence length="80" mass="8833">MPKAAAQTKTSAPPASYEAALEELEQLVSQLESGKMPLEQLLSGYQRGAELLKFCRDKLEAVESQIKVLDDGVLKPWTQE</sequence>
<dbReference type="GO" id="GO:0008855">
    <property type="term" value="F:exodeoxyribonuclease VII activity"/>
    <property type="evidence" value="ECO:0007669"/>
    <property type="project" value="UniProtKB-UniRule"/>
</dbReference>
<dbReference type="RefSeq" id="WP_142818137.1">
    <property type="nucleotide sequence ID" value="NZ_CP035503.1"/>
</dbReference>
<dbReference type="InterPro" id="IPR003761">
    <property type="entry name" value="Exonuc_VII_S"/>
</dbReference>
<dbReference type="NCBIfam" id="TIGR01280">
    <property type="entry name" value="xseB"/>
    <property type="match status" value="1"/>
</dbReference>
<evidence type="ECO:0000256" key="4">
    <source>
        <dbReference type="ARBA" id="ARBA00022801"/>
    </source>
</evidence>
<keyword evidence="5 6" id="KW-0269">Exonuclease</keyword>
<proteinExistence type="inferred from homology"/>
<keyword evidence="4 6" id="KW-0378">Hydrolase</keyword>
<gene>
    <name evidence="6" type="primary">xseB</name>
    <name evidence="7" type="ORF">EUB48_06545</name>
</gene>
<dbReference type="PANTHER" id="PTHR34137:SF1">
    <property type="entry name" value="EXODEOXYRIBONUCLEASE 7 SMALL SUBUNIT"/>
    <property type="match status" value="1"/>
</dbReference>
<dbReference type="SUPFAM" id="SSF116842">
    <property type="entry name" value="XseB-like"/>
    <property type="match status" value="1"/>
</dbReference>
<evidence type="ECO:0000256" key="2">
    <source>
        <dbReference type="ARBA" id="ARBA00022490"/>
    </source>
</evidence>
<comment type="catalytic activity">
    <reaction evidence="6">
        <text>Exonucleolytic cleavage in either 5'- to 3'- or 3'- to 5'-direction to yield nucleoside 5'-phosphates.</text>
        <dbReference type="EC" id="3.1.11.6"/>
    </reaction>
</comment>
<dbReference type="InterPro" id="IPR037004">
    <property type="entry name" value="Exonuc_VII_ssu_sf"/>
</dbReference>
<protein>
    <recommendedName>
        <fullName evidence="6">Exodeoxyribonuclease 7 small subunit</fullName>
        <ecNumber evidence="6">3.1.11.6</ecNumber>
    </recommendedName>
    <alternativeName>
        <fullName evidence="6">Exodeoxyribonuclease VII small subunit</fullName>
        <shortName evidence="6">Exonuclease VII small subunit</shortName>
    </alternativeName>
</protein>
<reference evidence="7 8" key="1">
    <citation type="submission" date="2019-01" db="EMBL/GenBank/DDBJ databases">
        <title>Genomic insights into a novel species Rhodoferax sp.</title>
        <authorList>
            <person name="Jin L."/>
        </authorList>
    </citation>
    <scope>NUCLEOTIDE SEQUENCE [LARGE SCALE GENOMIC DNA]</scope>
    <source>
        <strain evidence="7 8">CHu59-6-5</strain>
    </source>
</reference>